<dbReference type="Proteomes" id="UP000196027">
    <property type="component" value="Chromosome"/>
</dbReference>
<protein>
    <submittedName>
        <fullName evidence="1">Uncharacterized protein</fullName>
    </submittedName>
</protein>
<sequence length="56" mass="6484">MSQFQCPHCQSHSCVEWKYWVPVNEIVLETLTLELICMGCFSLLPDRRRSEVVVAA</sequence>
<evidence type="ECO:0000313" key="2">
    <source>
        <dbReference type="Proteomes" id="UP000196027"/>
    </source>
</evidence>
<evidence type="ECO:0000313" key="1">
    <source>
        <dbReference type="EMBL" id="ARU55245.1"/>
    </source>
</evidence>
<dbReference type="KEGG" id="ome:OLMES_1161"/>
<dbReference type="RefSeq" id="WP_157678171.1">
    <property type="nucleotide sequence ID" value="NZ_CP021425.1"/>
</dbReference>
<reference evidence="1 2" key="1">
    <citation type="submission" date="2017-05" db="EMBL/GenBank/DDBJ databases">
        <title>Genomic insights into alkan degradation activity of Oleiphilus messinensis.</title>
        <authorList>
            <person name="Kozyavkin S.A."/>
            <person name="Slesarev A.I."/>
            <person name="Golyshin P.N."/>
            <person name="Korzhenkov A."/>
            <person name="Golyshina O.N."/>
            <person name="Toshchakov S.V."/>
        </authorList>
    </citation>
    <scope>NUCLEOTIDE SEQUENCE [LARGE SCALE GENOMIC DNA]</scope>
    <source>
        <strain evidence="1 2">ME102</strain>
    </source>
</reference>
<name>A0A1Y0I6U4_9GAMM</name>
<accession>A0A1Y0I6U4</accession>
<organism evidence="1 2">
    <name type="scientific">Oleiphilus messinensis</name>
    <dbReference type="NCBI Taxonomy" id="141451"/>
    <lineage>
        <taxon>Bacteria</taxon>
        <taxon>Pseudomonadati</taxon>
        <taxon>Pseudomonadota</taxon>
        <taxon>Gammaproteobacteria</taxon>
        <taxon>Oceanospirillales</taxon>
        <taxon>Oleiphilaceae</taxon>
        <taxon>Oleiphilus</taxon>
    </lineage>
</organism>
<dbReference type="AlphaFoldDB" id="A0A1Y0I6U4"/>
<gene>
    <name evidence="1" type="ORF">OLMES_1161</name>
</gene>
<dbReference type="EMBL" id="CP021425">
    <property type="protein sequence ID" value="ARU55245.1"/>
    <property type="molecule type" value="Genomic_DNA"/>
</dbReference>
<keyword evidence="2" id="KW-1185">Reference proteome</keyword>
<proteinExistence type="predicted"/>